<sequence length="335" mass="40430">MSEKIDFIIAWVDGSDPAWNRLRLRYQKMECNEFSDLWNSSDVRFRDWDNLRYWFRGVEKFAPWVNKIHFVTCGHLPKWLNINHPKLNVVFHNQYIPKKYLPTFSSHCIELNFHRIPDLSEKFVYFNDDMFIISETTSEDFFKNGLPCDAAIISPIHLIQNGIRAEINDMYIINRYFNKNDVIKKNYFKWFNPVYGKYLIRTVLMMPFKNFSGFFIHHMPTSLCKTTYSSVWDIAHAELNNTCSHRFRKTTDVNQWLFEFWQYATGLFTPRKVNVGKMFEGEKCFDEMIQCIEEQKFKMICCNDSIDYRNIEVYQKRLNKAFEKIFPDRSEFELF</sequence>
<dbReference type="Proteomes" id="UP001433088">
    <property type="component" value="Unassembled WGS sequence"/>
</dbReference>
<feature type="domain" description="Stealth protein CR1 conserved region 1" evidence="5">
    <location>
        <begin position="3"/>
        <end position="26"/>
    </location>
</feature>
<protein>
    <submittedName>
        <fullName evidence="6">Stealth CR1 domain-containing protein</fullName>
    </submittedName>
</protein>
<keyword evidence="2" id="KW-0808">Transferase</keyword>
<organism evidence="6 7">
    <name type="scientific">Megasphaera intestinihominis</name>
    <dbReference type="NCBI Taxonomy" id="3133159"/>
    <lineage>
        <taxon>Bacteria</taxon>
        <taxon>Bacillati</taxon>
        <taxon>Bacillota</taxon>
        <taxon>Negativicutes</taxon>
        <taxon>Veillonellales</taxon>
        <taxon>Veillonellaceae</taxon>
        <taxon>Megasphaera</taxon>
    </lineage>
</organism>
<keyword evidence="3" id="KW-0270">Exopolysaccharide synthesis</keyword>
<dbReference type="InterPro" id="IPR031358">
    <property type="entry name" value="Stealth_CR1"/>
</dbReference>
<evidence type="ECO:0000259" key="4">
    <source>
        <dbReference type="Pfam" id="PF11380"/>
    </source>
</evidence>
<evidence type="ECO:0000256" key="2">
    <source>
        <dbReference type="ARBA" id="ARBA00022679"/>
    </source>
</evidence>
<comment type="similarity">
    <text evidence="1">Belongs to the stealth family.</text>
</comment>
<evidence type="ECO:0000259" key="5">
    <source>
        <dbReference type="Pfam" id="PF17101"/>
    </source>
</evidence>
<dbReference type="EMBL" id="JBBMEU010000075">
    <property type="protein sequence ID" value="MEQ2423050.1"/>
    <property type="molecule type" value="Genomic_DNA"/>
</dbReference>
<evidence type="ECO:0000256" key="1">
    <source>
        <dbReference type="ARBA" id="ARBA00007583"/>
    </source>
</evidence>
<evidence type="ECO:0000313" key="7">
    <source>
        <dbReference type="Proteomes" id="UP001433088"/>
    </source>
</evidence>
<comment type="caution">
    <text evidence="6">The sequence shown here is derived from an EMBL/GenBank/DDBJ whole genome shotgun (WGS) entry which is preliminary data.</text>
</comment>
<reference evidence="6 7" key="1">
    <citation type="submission" date="2024-03" db="EMBL/GenBank/DDBJ databases">
        <title>Human intestinal bacterial collection.</title>
        <authorList>
            <person name="Pauvert C."/>
            <person name="Hitch T.C.A."/>
            <person name="Clavel T."/>
        </authorList>
    </citation>
    <scope>NUCLEOTIDE SEQUENCE [LARGE SCALE GENOMIC DNA]</scope>
    <source>
        <strain evidence="6 7">CLA-AA-H81</strain>
    </source>
</reference>
<dbReference type="InterPro" id="IPR047141">
    <property type="entry name" value="Stealth"/>
</dbReference>
<dbReference type="InterPro" id="IPR021520">
    <property type="entry name" value="Stealth_CR2"/>
</dbReference>
<feature type="domain" description="Stealth protein CR2 conserved region 2" evidence="4">
    <location>
        <begin position="44"/>
        <end position="144"/>
    </location>
</feature>
<accession>A0ABV1CY26</accession>
<dbReference type="Pfam" id="PF11380">
    <property type="entry name" value="Stealth_CR2"/>
    <property type="match status" value="1"/>
</dbReference>
<dbReference type="Pfam" id="PF17101">
    <property type="entry name" value="Stealth_CR1"/>
    <property type="match status" value="1"/>
</dbReference>
<name>A0ABV1CY26_9FIRM</name>
<evidence type="ECO:0000256" key="3">
    <source>
        <dbReference type="ARBA" id="ARBA00023169"/>
    </source>
</evidence>
<keyword evidence="7" id="KW-1185">Reference proteome</keyword>
<evidence type="ECO:0000313" key="6">
    <source>
        <dbReference type="EMBL" id="MEQ2423050.1"/>
    </source>
</evidence>
<proteinExistence type="inferred from homology"/>
<dbReference type="PANTHER" id="PTHR24045:SF0">
    <property type="entry name" value="N-ACETYLGLUCOSAMINE-1-PHOSPHOTRANSFERASE SUBUNITS ALPHA_BETA"/>
    <property type="match status" value="1"/>
</dbReference>
<dbReference type="RefSeq" id="WP_349173950.1">
    <property type="nucleotide sequence ID" value="NZ_JBBMEU010000075.1"/>
</dbReference>
<gene>
    <name evidence="6" type="ORF">WMO23_09960</name>
</gene>
<dbReference type="PANTHER" id="PTHR24045">
    <property type="match status" value="1"/>
</dbReference>